<dbReference type="NCBIfam" id="NF006719">
    <property type="entry name" value="PRK09257.1"/>
    <property type="match status" value="1"/>
</dbReference>
<organism evidence="14 15">
    <name type="scientific">Peltaster fructicola</name>
    <dbReference type="NCBI Taxonomy" id="286661"/>
    <lineage>
        <taxon>Eukaryota</taxon>
        <taxon>Fungi</taxon>
        <taxon>Dikarya</taxon>
        <taxon>Ascomycota</taxon>
        <taxon>Pezizomycotina</taxon>
        <taxon>Dothideomycetes</taxon>
        <taxon>Dothideomycetes incertae sedis</taxon>
        <taxon>Peltaster</taxon>
    </lineage>
</organism>
<keyword evidence="9" id="KW-0560">Oxidoreductase</keyword>
<comment type="miscellaneous">
    <text evidence="11">In eukaryotes there are cytoplasmic, mitochondrial and chloroplastic isozymes.</text>
</comment>
<dbReference type="CDD" id="cd00609">
    <property type="entry name" value="AAT_like"/>
    <property type="match status" value="1"/>
</dbReference>
<keyword evidence="5" id="KW-0285">Flavoprotein</keyword>
<evidence type="ECO:0000256" key="4">
    <source>
        <dbReference type="ARBA" id="ARBA00022576"/>
    </source>
</evidence>
<evidence type="ECO:0000256" key="2">
    <source>
        <dbReference type="ARBA" id="ARBA00007441"/>
    </source>
</evidence>
<evidence type="ECO:0000256" key="3">
    <source>
        <dbReference type="ARBA" id="ARBA00011738"/>
    </source>
</evidence>
<dbReference type="Proteomes" id="UP000503462">
    <property type="component" value="Chromosome 2"/>
</dbReference>
<dbReference type="InterPro" id="IPR015422">
    <property type="entry name" value="PyrdxlP-dep_Trfase_small"/>
</dbReference>
<dbReference type="InterPro" id="IPR004839">
    <property type="entry name" value="Aminotransferase_I/II_large"/>
</dbReference>
<accession>A0A6H0XRA4</accession>
<gene>
    <name evidence="14" type="ORF">AMS68_002676</name>
</gene>
<dbReference type="GO" id="GO:0071949">
    <property type="term" value="F:FAD binding"/>
    <property type="evidence" value="ECO:0007669"/>
    <property type="project" value="InterPro"/>
</dbReference>
<evidence type="ECO:0000256" key="1">
    <source>
        <dbReference type="ARBA" id="ARBA00001933"/>
    </source>
</evidence>
<dbReference type="PRINTS" id="PR00799">
    <property type="entry name" value="TRANSAMINASE"/>
</dbReference>
<dbReference type="InterPro" id="IPR000796">
    <property type="entry name" value="Asp_trans"/>
</dbReference>
<dbReference type="InterPro" id="IPR015424">
    <property type="entry name" value="PyrdxlP-dep_Trfase"/>
</dbReference>
<dbReference type="GO" id="GO:0030170">
    <property type="term" value="F:pyridoxal phosphate binding"/>
    <property type="evidence" value="ECO:0007669"/>
    <property type="project" value="InterPro"/>
</dbReference>
<keyword evidence="4 11" id="KW-0032">Aminotransferase</keyword>
<sequence>MVASLVYPPPLDPARDAADIPLKDGRPPDIETPILVAGGGPVGMILALILARIHKQPCVLIERELTTTCFPKMEYTNGRSMEIYRALGLHEELRKIATAKVAEHYSNDELSVTSLVDGGKHIHTWMRDGPATQRSKSQEINDGSQYLEPHMRCHQIIIEKWLKEKVQAEPLISSHWGTAFAGLTETSDAVITHVVKATGEHLWIKSKYVVGTDGGGSWVRKSAGLESKRNYLDLTSAFVHFRSAALRKAIPFPRAWHYNVVAGGVLVSQNENDLWTCHLLLPPDVEAGSLTEDQIISTAIGGCQGPVPVACDEIYCRGLWKVDVAIANSFRSSGGRVLLAGDAAHQLSPLGGHGLNSGIGDVYDLAWKLSAVLQGWGADGLLSSYNDERRRVAFENLDHVQEALSTIVMPLFASHRKYGVDVVNADSPEGLKAREELAEISRQGHWLHDQNGNILGVSYKDSQIIVESQETGERPKGTNEIYIPTTYPGSRAPHVYLTAGGSTLDAFSSTHFNLVDFTNEGLGAAFVQAASTMNLPLQVVQQGPPDAILGITEAFKKDSHPQKINLGVGAYRDDNGKPYVLPSVKIADKKILEQNLDKEYAGITGVPDFTKAAARLAYGEDSAPLKEGRVAITQSISGTGALRIGGAFLQRFYPGAKTIYIPTPSWANHKAVFLDCGLEVKQYKYYNKDTIGLDFDGMLADIKALPKGSIVLLHACAHNPTGVDPTEQQWHAISDAVKEGGHFPFFDMAYQGFASGDTDKDAYALRYFIKEGHQPILAQSFAKNMGLYGERVGAFSIVTSSPEEKAKVDSQIKILVRPMYSNPPVHGARIASAILNDPALNKQWLGEVKDMADRIIKMRALLKENLEKLGSKKDWSHITNQIGMFAYTGLSAEQMSKLAEEHSVYATKDGRISVAGITSGNVGRLAESIYKITG</sequence>
<evidence type="ECO:0000313" key="15">
    <source>
        <dbReference type="Proteomes" id="UP000503462"/>
    </source>
</evidence>
<name>A0A6H0XRA4_9PEZI</name>
<dbReference type="Gene3D" id="3.90.1150.10">
    <property type="entry name" value="Aspartate Aminotransferase, domain 1"/>
    <property type="match status" value="1"/>
</dbReference>
<dbReference type="Gene3D" id="3.50.50.60">
    <property type="entry name" value="FAD/NAD(P)-binding domain"/>
    <property type="match status" value="1"/>
</dbReference>
<dbReference type="AlphaFoldDB" id="A0A6H0XRA4"/>
<evidence type="ECO:0000256" key="10">
    <source>
        <dbReference type="ARBA" id="ARBA00049185"/>
    </source>
</evidence>
<evidence type="ECO:0000313" key="14">
    <source>
        <dbReference type="EMBL" id="QIW97158.1"/>
    </source>
</evidence>
<dbReference type="InterPro" id="IPR036188">
    <property type="entry name" value="FAD/NAD-bd_sf"/>
</dbReference>
<dbReference type="PANTHER" id="PTHR11879:SF22">
    <property type="entry name" value="ASPARTATE AMINOTRANSFERASE, MITOCHONDRIAL"/>
    <property type="match status" value="1"/>
</dbReference>
<reference evidence="14 15" key="1">
    <citation type="journal article" date="2016" name="Sci. Rep.">
        <title>Peltaster fructicola genome reveals evolution from an invasive phytopathogen to an ectophytic parasite.</title>
        <authorList>
            <person name="Xu C."/>
            <person name="Chen H."/>
            <person name="Gleason M.L."/>
            <person name="Xu J.R."/>
            <person name="Liu H."/>
            <person name="Zhang R."/>
            <person name="Sun G."/>
        </authorList>
    </citation>
    <scope>NUCLEOTIDE SEQUENCE [LARGE SCALE GENOMIC DNA]</scope>
    <source>
        <strain evidence="14 15">LNHT1506</strain>
    </source>
</reference>
<dbReference type="FunFam" id="3.40.640.10:FF:000026">
    <property type="entry name" value="Aspartate aminotransferase"/>
    <property type="match status" value="1"/>
</dbReference>
<dbReference type="FunFam" id="3.90.1150.10:FF:000001">
    <property type="entry name" value="Aspartate aminotransferase"/>
    <property type="match status" value="1"/>
</dbReference>
<dbReference type="GO" id="GO:0005739">
    <property type="term" value="C:mitochondrion"/>
    <property type="evidence" value="ECO:0007669"/>
    <property type="project" value="TreeGrafter"/>
</dbReference>
<dbReference type="GO" id="GO:0004069">
    <property type="term" value="F:L-aspartate:2-oxoglutarate aminotransferase activity"/>
    <property type="evidence" value="ECO:0007669"/>
    <property type="project" value="UniProtKB-EC"/>
</dbReference>
<dbReference type="GO" id="GO:0016491">
    <property type="term" value="F:oxidoreductase activity"/>
    <property type="evidence" value="ECO:0007669"/>
    <property type="project" value="UniProtKB-KW"/>
</dbReference>
<evidence type="ECO:0000259" key="12">
    <source>
        <dbReference type="Pfam" id="PF00155"/>
    </source>
</evidence>
<dbReference type="GO" id="GO:0006533">
    <property type="term" value="P:L-aspartate catabolic process"/>
    <property type="evidence" value="ECO:0007669"/>
    <property type="project" value="TreeGrafter"/>
</dbReference>
<comment type="cofactor">
    <cofactor evidence="1">
        <name>pyridoxal 5'-phosphate</name>
        <dbReference type="ChEBI" id="CHEBI:597326"/>
    </cofactor>
</comment>
<dbReference type="Gene3D" id="3.40.640.10">
    <property type="entry name" value="Type I PLP-dependent aspartate aminotransferase-like (Major domain)"/>
    <property type="match status" value="1"/>
</dbReference>
<keyword evidence="8" id="KW-0663">Pyridoxal phosphate</keyword>
<evidence type="ECO:0000256" key="6">
    <source>
        <dbReference type="ARBA" id="ARBA00022679"/>
    </source>
</evidence>
<dbReference type="Gene3D" id="3.40.30.120">
    <property type="match status" value="1"/>
</dbReference>
<evidence type="ECO:0000256" key="9">
    <source>
        <dbReference type="ARBA" id="ARBA00023002"/>
    </source>
</evidence>
<keyword evidence="15" id="KW-1185">Reference proteome</keyword>
<dbReference type="EMBL" id="CP051140">
    <property type="protein sequence ID" value="QIW97158.1"/>
    <property type="molecule type" value="Genomic_DNA"/>
</dbReference>
<dbReference type="PROSITE" id="PS00105">
    <property type="entry name" value="AA_TRANSFER_CLASS_1"/>
    <property type="match status" value="1"/>
</dbReference>
<evidence type="ECO:0000256" key="8">
    <source>
        <dbReference type="ARBA" id="ARBA00022898"/>
    </source>
</evidence>
<proteinExistence type="inferred from homology"/>
<evidence type="ECO:0000256" key="5">
    <source>
        <dbReference type="ARBA" id="ARBA00022630"/>
    </source>
</evidence>
<dbReference type="PANTHER" id="PTHR11879">
    <property type="entry name" value="ASPARTATE AMINOTRANSFERASE"/>
    <property type="match status" value="1"/>
</dbReference>
<feature type="domain" description="Aminotransferase class I/classII large" evidence="12">
    <location>
        <begin position="562"/>
        <end position="929"/>
    </location>
</feature>
<keyword evidence="7" id="KW-0274">FAD</keyword>
<dbReference type="Gene3D" id="3.30.9.10">
    <property type="entry name" value="D-Amino Acid Oxidase, subunit A, domain 2"/>
    <property type="match status" value="1"/>
</dbReference>
<comment type="similarity">
    <text evidence="2">Belongs to the class-I pyridoxal-phosphate-dependent aminotransferase family.</text>
</comment>
<dbReference type="OrthoDB" id="6752799at2759"/>
<comment type="subunit">
    <text evidence="3 11">Homodimer.</text>
</comment>
<dbReference type="EC" id="2.6.1.1" evidence="11"/>
<protein>
    <recommendedName>
        <fullName evidence="11">Aspartate aminotransferase</fullName>
        <ecNumber evidence="11">2.6.1.1</ecNumber>
    </recommendedName>
</protein>
<dbReference type="SUPFAM" id="SSF53383">
    <property type="entry name" value="PLP-dependent transferases"/>
    <property type="match status" value="1"/>
</dbReference>
<dbReference type="Pfam" id="PF00155">
    <property type="entry name" value="Aminotran_1_2"/>
    <property type="match status" value="1"/>
</dbReference>
<keyword evidence="6 11" id="KW-0808">Transferase</keyword>
<evidence type="ECO:0000256" key="7">
    <source>
        <dbReference type="ARBA" id="ARBA00022827"/>
    </source>
</evidence>
<dbReference type="SUPFAM" id="SSF51905">
    <property type="entry name" value="FAD/NAD(P)-binding domain"/>
    <property type="match status" value="1"/>
</dbReference>
<dbReference type="Pfam" id="PF01494">
    <property type="entry name" value="FAD_binding_3"/>
    <property type="match status" value="1"/>
</dbReference>
<dbReference type="InterPro" id="IPR015421">
    <property type="entry name" value="PyrdxlP-dep_Trfase_major"/>
</dbReference>
<feature type="domain" description="FAD-binding" evidence="13">
    <location>
        <begin position="31"/>
        <end position="398"/>
    </location>
</feature>
<evidence type="ECO:0000256" key="11">
    <source>
        <dbReference type="RuleBase" id="RU000480"/>
    </source>
</evidence>
<evidence type="ECO:0000259" key="13">
    <source>
        <dbReference type="Pfam" id="PF01494"/>
    </source>
</evidence>
<dbReference type="InterPro" id="IPR004838">
    <property type="entry name" value="NHTrfase_class1_PyrdxlP-BS"/>
</dbReference>
<comment type="catalytic activity">
    <reaction evidence="10 11">
        <text>L-aspartate + 2-oxoglutarate = oxaloacetate + L-glutamate</text>
        <dbReference type="Rhea" id="RHEA:21824"/>
        <dbReference type="ChEBI" id="CHEBI:16452"/>
        <dbReference type="ChEBI" id="CHEBI:16810"/>
        <dbReference type="ChEBI" id="CHEBI:29985"/>
        <dbReference type="ChEBI" id="CHEBI:29991"/>
        <dbReference type="EC" id="2.6.1.1"/>
    </reaction>
</comment>
<dbReference type="InterPro" id="IPR002938">
    <property type="entry name" value="FAD-bd"/>
</dbReference>